<keyword evidence="3 6" id="KW-1133">Transmembrane helix</keyword>
<feature type="transmembrane region" description="Helical" evidence="6">
    <location>
        <begin position="211"/>
        <end position="231"/>
    </location>
</feature>
<dbReference type="AlphaFoldDB" id="A0AAV5E008"/>
<feature type="compositionally biased region" description="Basic residues" evidence="5">
    <location>
        <begin position="99"/>
        <end position="111"/>
    </location>
</feature>
<feature type="compositionally biased region" description="Basic residues" evidence="5">
    <location>
        <begin position="246"/>
        <end position="255"/>
    </location>
</feature>
<feature type="transmembrane region" description="Helical" evidence="6">
    <location>
        <begin position="430"/>
        <end position="450"/>
    </location>
</feature>
<comment type="subcellular location">
    <subcellularLocation>
        <location evidence="1">Membrane</location>
        <topology evidence="1">Multi-pass membrane protein</topology>
    </subcellularLocation>
</comment>
<dbReference type="PANTHER" id="PTHR16950:SF16">
    <property type="entry name" value="ZINC TRANSPORTER ZIP13"/>
    <property type="match status" value="1"/>
</dbReference>
<feature type="region of interest" description="Disordered" evidence="5">
    <location>
        <begin position="85"/>
        <end position="116"/>
    </location>
</feature>
<feature type="transmembrane region" description="Helical" evidence="6">
    <location>
        <begin position="370"/>
        <end position="391"/>
    </location>
</feature>
<proteinExistence type="predicted"/>
<evidence type="ECO:0000256" key="1">
    <source>
        <dbReference type="ARBA" id="ARBA00004141"/>
    </source>
</evidence>
<feature type="compositionally biased region" description="Basic and acidic residues" evidence="5">
    <location>
        <begin position="320"/>
        <end position="330"/>
    </location>
</feature>
<keyword evidence="7" id="KW-0732">Signal</keyword>
<feature type="region of interest" description="Disordered" evidence="5">
    <location>
        <begin position="242"/>
        <end position="330"/>
    </location>
</feature>
<evidence type="ECO:0000313" key="9">
    <source>
        <dbReference type="Proteomes" id="UP001054889"/>
    </source>
</evidence>
<evidence type="ECO:0000256" key="4">
    <source>
        <dbReference type="ARBA" id="ARBA00023136"/>
    </source>
</evidence>
<protein>
    <recommendedName>
        <fullName evidence="10">IAA-alanine resistance protein 1</fullName>
    </recommendedName>
</protein>
<keyword evidence="4 6" id="KW-0472">Membrane</keyword>
<dbReference type="Pfam" id="PF02535">
    <property type="entry name" value="Zip"/>
    <property type="match status" value="2"/>
</dbReference>
<feature type="region of interest" description="Disordered" evidence="5">
    <location>
        <begin position="25"/>
        <end position="65"/>
    </location>
</feature>
<feature type="compositionally biased region" description="Basic and acidic residues" evidence="5">
    <location>
        <begin position="256"/>
        <end position="273"/>
    </location>
</feature>
<evidence type="ECO:0008006" key="10">
    <source>
        <dbReference type="Google" id="ProtNLM"/>
    </source>
</evidence>
<name>A0AAV5E008_ELECO</name>
<keyword evidence="9" id="KW-1185">Reference proteome</keyword>
<keyword evidence="2 6" id="KW-0812">Transmembrane</keyword>
<feature type="compositionally biased region" description="Basic and acidic residues" evidence="5">
    <location>
        <begin position="189"/>
        <end position="203"/>
    </location>
</feature>
<feature type="transmembrane region" description="Helical" evidence="6">
    <location>
        <begin position="157"/>
        <end position="176"/>
    </location>
</feature>
<dbReference type="GO" id="GO:0016020">
    <property type="term" value="C:membrane"/>
    <property type="evidence" value="ECO:0007669"/>
    <property type="project" value="UniProtKB-SubCell"/>
</dbReference>
<feature type="compositionally biased region" description="Basic and acidic residues" evidence="5">
    <location>
        <begin position="56"/>
        <end position="65"/>
    </location>
</feature>
<dbReference type="GO" id="GO:0005385">
    <property type="term" value="F:zinc ion transmembrane transporter activity"/>
    <property type="evidence" value="ECO:0007669"/>
    <property type="project" value="TreeGrafter"/>
</dbReference>
<evidence type="ECO:0000256" key="2">
    <source>
        <dbReference type="ARBA" id="ARBA00022692"/>
    </source>
</evidence>
<evidence type="ECO:0000313" key="8">
    <source>
        <dbReference type="EMBL" id="GJN15995.1"/>
    </source>
</evidence>
<evidence type="ECO:0000256" key="7">
    <source>
        <dbReference type="SAM" id="SignalP"/>
    </source>
</evidence>
<reference evidence="8" key="2">
    <citation type="submission" date="2021-12" db="EMBL/GenBank/DDBJ databases">
        <title>Resequencing data analysis of finger millet.</title>
        <authorList>
            <person name="Hatakeyama M."/>
            <person name="Aluri S."/>
            <person name="Balachadran M.T."/>
            <person name="Sivarajan S.R."/>
            <person name="Poveda L."/>
            <person name="Shimizu-Inatsugi R."/>
            <person name="Schlapbach R."/>
            <person name="Sreeman S.M."/>
            <person name="Shimizu K.K."/>
        </authorList>
    </citation>
    <scope>NUCLEOTIDE SEQUENCE</scope>
</reference>
<accession>A0AAV5E008</accession>
<feature type="transmembrane region" description="Helical" evidence="6">
    <location>
        <begin position="123"/>
        <end position="150"/>
    </location>
</feature>
<evidence type="ECO:0000256" key="6">
    <source>
        <dbReference type="SAM" id="Phobius"/>
    </source>
</evidence>
<organism evidence="8 9">
    <name type="scientific">Eleusine coracana subsp. coracana</name>
    <dbReference type="NCBI Taxonomy" id="191504"/>
    <lineage>
        <taxon>Eukaryota</taxon>
        <taxon>Viridiplantae</taxon>
        <taxon>Streptophyta</taxon>
        <taxon>Embryophyta</taxon>
        <taxon>Tracheophyta</taxon>
        <taxon>Spermatophyta</taxon>
        <taxon>Magnoliopsida</taxon>
        <taxon>Liliopsida</taxon>
        <taxon>Poales</taxon>
        <taxon>Poaceae</taxon>
        <taxon>PACMAD clade</taxon>
        <taxon>Chloridoideae</taxon>
        <taxon>Cynodonteae</taxon>
        <taxon>Eleusininae</taxon>
        <taxon>Eleusine</taxon>
    </lineage>
</organism>
<sequence length="451" mass="48462">MRLLAVLLLLLAAFAANGHSDSSCPFHDHGHDEPHDHHGHGHGCGGADDHHHHHHHGDEHGHEHAEIRHLLPEEMSEEADLELESFGYDPHDPRPPPPSHHHGHHHHHHGHGGMESEASPMGIWLSAMGCSLLVSMASLVCLVLLPVIFFQGKPSKAMVDSLAVFGAGAMLGDSFLHQLPHAFGGGHSHSHDHEGHNHAHEHAHAHSLEDLSVGLSILFGIVLFFIVEKIVRYVEDNSQNGAHSLVHGHHHHKRHDSSDKEKLNQAKADHGKNMDQMGAGSSVDGAKITDETCQESKTTIRKRNSSSSSKATDGEPINSETDHYAEKASNEDSSISNSNLVFGYLNLFSDGVVGDFGILVRSGFTVSKALFFNFLSALVALAGTALALSLGKDPGHSSLIEGFTAGGFIYIAVAGVLPQMNDQKTTLKSTIAQLISLTMGMVVALGISVVE</sequence>
<feature type="transmembrane region" description="Helical" evidence="6">
    <location>
        <begin position="397"/>
        <end position="418"/>
    </location>
</feature>
<feature type="region of interest" description="Disordered" evidence="5">
    <location>
        <begin position="182"/>
        <end position="203"/>
    </location>
</feature>
<feature type="compositionally biased region" description="Basic and acidic residues" evidence="5">
    <location>
        <begin position="26"/>
        <end position="36"/>
    </location>
</feature>
<dbReference type="InterPro" id="IPR003689">
    <property type="entry name" value="ZIP"/>
</dbReference>
<gene>
    <name evidence="8" type="primary">gb02945</name>
    <name evidence="8" type="ORF">PR202_gb02945</name>
</gene>
<evidence type="ECO:0000256" key="5">
    <source>
        <dbReference type="SAM" id="MobiDB-lite"/>
    </source>
</evidence>
<feature type="signal peptide" evidence="7">
    <location>
        <begin position="1"/>
        <end position="18"/>
    </location>
</feature>
<feature type="chain" id="PRO_5043808850" description="IAA-alanine resistance protein 1" evidence="7">
    <location>
        <begin position="19"/>
        <end position="451"/>
    </location>
</feature>
<dbReference type="PANTHER" id="PTHR16950">
    <property type="entry name" value="ZINC TRANSPORTER SLC39A7 HISTIDINE-RICH MEMBRANE PROTEIN KE4"/>
    <property type="match status" value="1"/>
</dbReference>
<evidence type="ECO:0000256" key="3">
    <source>
        <dbReference type="ARBA" id="ARBA00022989"/>
    </source>
</evidence>
<dbReference type="EMBL" id="BQKI01000072">
    <property type="protein sequence ID" value="GJN15995.1"/>
    <property type="molecule type" value="Genomic_DNA"/>
</dbReference>
<dbReference type="Proteomes" id="UP001054889">
    <property type="component" value="Unassembled WGS sequence"/>
</dbReference>
<dbReference type="GO" id="GO:0006882">
    <property type="term" value="P:intracellular zinc ion homeostasis"/>
    <property type="evidence" value="ECO:0007669"/>
    <property type="project" value="TreeGrafter"/>
</dbReference>
<reference evidence="8" key="1">
    <citation type="journal article" date="2018" name="DNA Res.">
        <title>Multiple hybrid de novo genome assembly of finger millet, an orphan allotetraploid crop.</title>
        <authorList>
            <person name="Hatakeyama M."/>
            <person name="Aluri S."/>
            <person name="Balachadran M.T."/>
            <person name="Sivarajan S.R."/>
            <person name="Patrignani A."/>
            <person name="Gruter S."/>
            <person name="Poveda L."/>
            <person name="Shimizu-Inatsugi R."/>
            <person name="Baeten J."/>
            <person name="Francoijs K.J."/>
            <person name="Nataraja K.N."/>
            <person name="Reddy Y.A.N."/>
            <person name="Phadnis S."/>
            <person name="Ravikumar R.L."/>
            <person name="Schlapbach R."/>
            <person name="Sreeman S.M."/>
            <person name="Shimizu K.K."/>
        </authorList>
    </citation>
    <scope>NUCLEOTIDE SEQUENCE</scope>
</reference>
<comment type="caution">
    <text evidence="8">The sequence shown here is derived from an EMBL/GenBank/DDBJ whole genome shotgun (WGS) entry which is preliminary data.</text>
</comment>